<evidence type="ECO:0000256" key="11">
    <source>
        <dbReference type="ARBA" id="ARBA00023136"/>
    </source>
</evidence>
<dbReference type="InterPro" id="IPR045851">
    <property type="entry name" value="AMP-bd_C_sf"/>
</dbReference>
<dbReference type="Gene3D" id="3.40.50.12780">
    <property type="entry name" value="N-terminal domain of ligase-like"/>
    <property type="match status" value="1"/>
</dbReference>
<evidence type="ECO:0000256" key="6">
    <source>
        <dbReference type="ARBA" id="ARBA00022598"/>
    </source>
</evidence>
<dbReference type="InterPro" id="IPR036736">
    <property type="entry name" value="ACP-like_sf"/>
</dbReference>
<dbReference type="Pfam" id="PF00550">
    <property type="entry name" value="PP-binding"/>
    <property type="match status" value="1"/>
</dbReference>
<dbReference type="Pfam" id="PF00501">
    <property type="entry name" value="AMP-binding"/>
    <property type="match status" value="1"/>
</dbReference>
<feature type="domain" description="Carrier" evidence="14">
    <location>
        <begin position="942"/>
        <end position="1017"/>
    </location>
</feature>
<dbReference type="GO" id="GO:0006633">
    <property type="term" value="P:fatty acid biosynthetic process"/>
    <property type="evidence" value="ECO:0007669"/>
    <property type="project" value="TreeGrafter"/>
</dbReference>
<dbReference type="Gene3D" id="3.40.50.1820">
    <property type="entry name" value="alpha/beta hydrolase"/>
    <property type="match status" value="1"/>
</dbReference>
<evidence type="ECO:0000256" key="9">
    <source>
        <dbReference type="ARBA" id="ARBA00022989"/>
    </source>
</evidence>
<keyword evidence="3" id="KW-0596">Phosphopantetheine</keyword>
<dbReference type="SUPFAM" id="SSF51905">
    <property type="entry name" value="FAD/NAD(P)-binding domain"/>
    <property type="match status" value="1"/>
</dbReference>
<dbReference type="EMBL" id="CAMXCT010000001">
    <property type="protein sequence ID" value="CAI3971909.1"/>
    <property type="molecule type" value="Genomic_DNA"/>
</dbReference>
<dbReference type="PRINTS" id="PR00368">
    <property type="entry name" value="FADPNR"/>
</dbReference>
<dbReference type="InterPro" id="IPR025110">
    <property type="entry name" value="AMP-bd_C"/>
</dbReference>
<dbReference type="EMBL" id="CAMXCT030000001">
    <property type="protein sequence ID" value="CAL4759221.1"/>
    <property type="molecule type" value="Genomic_DNA"/>
</dbReference>
<comment type="caution">
    <text evidence="15">The sequence shown here is derived from an EMBL/GenBank/DDBJ whole genome shotgun (WGS) entry which is preliminary data.</text>
</comment>
<dbReference type="SUPFAM" id="SSF56801">
    <property type="entry name" value="Acetyl-CoA synthetase-like"/>
    <property type="match status" value="1"/>
</dbReference>
<feature type="transmembrane region" description="Helical" evidence="12">
    <location>
        <begin position="232"/>
        <end position="251"/>
    </location>
</feature>
<evidence type="ECO:0000256" key="8">
    <source>
        <dbReference type="ARBA" id="ARBA00022832"/>
    </source>
</evidence>
<organism evidence="15">
    <name type="scientific">Cladocopium goreaui</name>
    <dbReference type="NCBI Taxonomy" id="2562237"/>
    <lineage>
        <taxon>Eukaryota</taxon>
        <taxon>Sar</taxon>
        <taxon>Alveolata</taxon>
        <taxon>Dinophyceae</taxon>
        <taxon>Suessiales</taxon>
        <taxon>Symbiodiniaceae</taxon>
        <taxon>Cladocopium</taxon>
    </lineage>
</organism>
<dbReference type="InterPro" id="IPR029058">
    <property type="entry name" value="AB_hydrolase_fold"/>
</dbReference>
<dbReference type="InterPro" id="IPR000873">
    <property type="entry name" value="AMP-dep_synth/lig_dom"/>
</dbReference>
<keyword evidence="4" id="KW-1003">Cell membrane</keyword>
<evidence type="ECO:0000256" key="1">
    <source>
        <dbReference type="ARBA" id="ARBA00004651"/>
    </source>
</evidence>
<evidence type="ECO:0000313" key="18">
    <source>
        <dbReference type="Proteomes" id="UP001152797"/>
    </source>
</evidence>
<dbReference type="FunFam" id="3.40.50.12780:FF:000013">
    <property type="entry name" value="Long-chain-fatty-acid--AMP ligase FadD32"/>
    <property type="match status" value="1"/>
</dbReference>
<dbReference type="Proteomes" id="UP001152797">
    <property type="component" value="Unassembled WGS sequence"/>
</dbReference>
<dbReference type="PANTHER" id="PTHR22754:SF32">
    <property type="entry name" value="DISCO-INTERACTING PROTEIN 2"/>
    <property type="match status" value="1"/>
</dbReference>
<dbReference type="Pfam" id="PF13738">
    <property type="entry name" value="Pyr_redox_3"/>
    <property type="match status" value="1"/>
</dbReference>
<dbReference type="InterPro" id="IPR040097">
    <property type="entry name" value="FAAL/FAAC"/>
</dbReference>
<evidence type="ECO:0000256" key="5">
    <source>
        <dbReference type="ARBA" id="ARBA00022553"/>
    </source>
</evidence>
<dbReference type="InterPro" id="IPR036188">
    <property type="entry name" value="FAD/NAD-bd_sf"/>
</dbReference>
<reference evidence="15" key="1">
    <citation type="submission" date="2022-10" db="EMBL/GenBank/DDBJ databases">
        <authorList>
            <person name="Chen Y."/>
            <person name="Dougan E. K."/>
            <person name="Chan C."/>
            <person name="Rhodes N."/>
            <person name="Thang M."/>
        </authorList>
    </citation>
    <scope>NUCLEOTIDE SEQUENCE</scope>
</reference>
<dbReference type="SMART" id="SM00823">
    <property type="entry name" value="PKS_PP"/>
    <property type="match status" value="1"/>
</dbReference>
<protein>
    <submittedName>
        <fullName evidence="17">FAD-dependent oxidoreductase domain-containing protein 2 (Endoplasmic reticulum flavoprotein associated with degradation)</fullName>
    </submittedName>
</protein>
<evidence type="ECO:0000256" key="13">
    <source>
        <dbReference type="SAM" id="SignalP"/>
    </source>
</evidence>
<dbReference type="GO" id="GO:0005886">
    <property type="term" value="C:plasma membrane"/>
    <property type="evidence" value="ECO:0007669"/>
    <property type="project" value="UniProtKB-SubCell"/>
</dbReference>
<evidence type="ECO:0000313" key="16">
    <source>
        <dbReference type="EMBL" id="CAL1125284.1"/>
    </source>
</evidence>
<dbReference type="PROSITE" id="PS00012">
    <property type="entry name" value="PHOSPHOPANTETHEINE"/>
    <property type="match status" value="1"/>
</dbReference>
<keyword evidence="8" id="KW-0276">Fatty acid metabolism</keyword>
<feature type="transmembrane region" description="Helical" evidence="12">
    <location>
        <begin position="425"/>
        <end position="445"/>
    </location>
</feature>
<keyword evidence="18" id="KW-1185">Reference proteome</keyword>
<dbReference type="InterPro" id="IPR003838">
    <property type="entry name" value="ABC3_permease_C"/>
</dbReference>
<comment type="subcellular location">
    <subcellularLocation>
        <location evidence="1">Cell membrane</location>
        <topology evidence="1">Multi-pass membrane protein</topology>
    </subcellularLocation>
</comment>
<evidence type="ECO:0000256" key="2">
    <source>
        <dbReference type="ARBA" id="ARBA00006432"/>
    </source>
</evidence>
<dbReference type="InterPro" id="IPR020806">
    <property type="entry name" value="PKS_PP-bd"/>
</dbReference>
<feature type="transmembrane region" description="Helical" evidence="12">
    <location>
        <begin position="307"/>
        <end position="335"/>
    </location>
</feature>
<dbReference type="OrthoDB" id="66881at2759"/>
<keyword evidence="10" id="KW-0443">Lipid metabolism</keyword>
<evidence type="ECO:0000256" key="4">
    <source>
        <dbReference type="ARBA" id="ARBA00022475"/>
    </source>
</evidence>
<dbReference type="PANTHER" id="PTHR22754">
    <property type="entry name" value="DISCO-INTERACTING PROTEIN 2 DIP2 -RELATED"/>
    <property type="match status" value="1"/>
</dbReference>
<keyword evidence="7 12" id="KW-0812">Transmembrane</keyword>
<evidence type="ECO:0000256" key="7">
    <source>
        <dbReference type="ARBA" id="ARBA00022692"/>
    </source>
</evidence>
<evidence type="ECO:0000256" key="12">
    <source>
        <dbReference type="SAM" id="Phobius"/>
    </source>
</evidence>
<dbReference type="InterPro" id="IPR025857">
    <property type="entry name" value="MacB_PCD"/>
</dbReference>
<dbReference type="InterPro" id="IPR042099">
    <property type="entry name" value="ANL_N_sf"/>
</dbReference>
<keyword evidence="13" id="KW-0732">Signal</keyword>
<dbReference type="InterPro" id="IPR006162">
    <property type="entry name" value="Ppantetheine_attach_site"/>
</dbReference>
<dbReference type="EMBL" id="CAMXCT020000001">
    <property type="protein sequence ID" value="CAL1125284.1"/>
    <property type="molecule type" value="Genomic_DNA"/>
</dbReference>
<evidence type="ECO:0000256" key="10">
    <source>
        <dbReference type="ARBA" id="ARBA00023098"/>
    </source>
</evidence>
<dbReference type="FunFam" id="1.10.1200.10:FF:000005">
    <property type="entry name" value="Nonribosomal peptide synthetase 1"/>
    <property type="match status" value="1"/>
</dbReference>
<dbReference type="PROSITE" id="PS00455">
    <property type="entry name" value="AMP_BINDING"/>
    <property type="match status" value="1"/>
</dbReference>
<feature type="signal peptide" evidence="13">
    <location>
        <begin position="1"/>
        <end position="17"/>
    </location>
</feature>
<gene>
    <name evidence="15" type="ORF">C1SCF055_LOCUS499</name>
</gene>
<name>A0A9P1BER3_9DINO</name>
<dbReference type="GO" id="GO:0016874">
    <property type="term" value="F:ligase activity"/>
    <property type="evidence" value="ECO:0007669"/>
    <property type="project" value="UniProtKB-KW"/>
</dbReference>
<accession>A0A9P1BER3</accession>
<dbReference type="GO" id="GO:0031177">
    <property type="term" value="F:phosphopantetheine binding"/>
    <property type="evidence" value="ECO:0007669"/>
    <property type="project" value="InterPro"/>
</dbReference>
<dbReference type="PROSITE" id="PS50075">
    <property type="entry name" value="CARRIER"/>
    <property type="match status" value="1"/>
</dbReference>
<reference evidence="16" key="2">
    <citation type="submission" date="2024-04" db="EMBL/GenBank/DDBJ databases">
        <authorList>
            <person name="Chen Y."/>
            <person name="Shah S."/>
            <person name="Dougan E. K."/>
            <person name="Thang M."/>
            <person name="Chan C."/>
        </authorList>
    </citation>
    <scope>NUCLEOTIDE SEQUENCE [LARGE SCALE GENOMIC DNA]</scope>
</reference>
<keyword evidence="11 12" id="KW-0472">Membrane</keyword>
<dbReference type="Pfam" id="PF23024">
    <property type="entry name" value="AMP-dom_DIP2-like"/>
    <property type="match status" value="1"/>
</dbReference>
<dbReference type="GO" id="GO:0070566">
    <property type="term" value="F:adenylyltransferase activity"/>
    <property type="evidence" value="ECO:0007669"/>
    <property type="project" value="TreeGrafter"/>
</dbReference>
<comment type="similarity">
    <text evidence="2">Belongs to the ATP-dependent AMP-binding enzyme family.</text>
</comment>
<dbReference type="InterPro" id="IPR009081">
    <property type="entry name" value="PP-bd_ACP"/>
</dbReference>
<evidence type="ECO:0000259" key="14">
    <source>
        <dbReference type="PROSITE" id="PS50075"/>
    </source>
</evidence>
<keyword evidence="5" id="KW-0597">Phosphoprotein</keyword>
<evidence type="ECO:0000256" key="3">
    <source>
        <dbReference type="ARBA" id="ARBA00022450"/>
    </source>
</evidence>
<dbReference type="CDD" id="cd05931">
    <property type="entry name" value="FAAL"/>
    <property type="match status" value="1"/>
</dbReference>
<dbReference type="Gene3D" id="3.50.50.60">
    <property type="entry name" value="FAD/NAD(P)-binding domain"/>
    <property type="match status" value="2"/>
</dbReference>
<feature type="chain" id="PRO_5043269380" evidence="13">
    <location>
        <begin position="18"/>
        <end position="1599"/>
    </location>
</feature>
<keyword evidence="6" id="KW-0436">Ligase</keyword>
<evidence type="ECO:0000313" key="15">
    <source>
        <dbReference type="EMBL" id="CAI3971909.1"/>
    </source>
</evidence>
<sequence>MAIAVAAVVALVGVADGFKRSFLELYQGHGVDIVVVRARVADRMTSVLDASMADEIAQIDGVKTVEPTLLDAVSFEDDGLYGVVVQGLRPGTELTSDHKLVAGRNLEDGDKRVVMLGRILADSLGKEVGDQVEVYEEEFFEVVGIYDRFNIFENGAMLMPLEELQYLLGQEGHVTAFNVMVTDGADSELIRQTVQAIDERCVGASAMASEDYVGTDAKIQGATAMAWTTSSIALIIGAIGMLNTMLVSVFERTAEIGVLRAIGWRKSRIVRMVMLESCLLCLVGAALGTVLALLLTDFLSRLPASSAIVSGSVAPLVIVQGIVIAFSIGLLGAIYPAYRAATLLPTEAIRAGARGASAASLTEIFRERAEAHPDRVAYHFLADGEEVTDAATYRQIDQRARAIAARLQQVSGPNERALLLYDSGLEYIAALAGCFYAGVVAVPVYPPDPMRMARMGPRLQAIAEDCGARLVLGIAEDLRRAAPLLDHISQFEVRLATDEIDTGLSSAWSTVPLGREDLALLQYTSGSTGTPKGVMVQHGNLLQNLGHIEEKLDVPDAIGATWLPLYHDLGLIGCVLQAWYSGRAMYLMSPVTFFQRPLRWLQTISKYGVTTTGAPDFGYDLCVNRIKPEELQGLDLSSWQIAASGAEPVRAETIDRFVEKFAPCGVRREIFRPCYGMAEATLMITGAEPSNEGLARSFDIEALADGKAIEKPDSTEGTRRLARCGQPPRGQEIAIVDPQSGIELAEGGLGEVWVNGPNVAAGYWNRPELSEATFNAHLPDGRGPFLRTGDLGFIDAGELFLTGRLKDLIIIAGKNHHPEDIERTVESSHEALKPYAGAVFSVEHEGRERVVVVHEVSRPKKYDLDEIIDDLRRDIFEVHDIVVDRVVLIQPGTLAKTSSGKVQRHACRENFEKDRLSALREWMAPCFQPANSPEESQPDYVAPRNETETILAAAWAEVFGLDRVGIHDNFFSLGGHSLLATQLAARLEPQFDLTLDLSELLDYPTIAQLAERIVVLQLEQEDEEAALLERLESMSDSEAAALLAEHDETEPMNMNTETQQPQELDYLIIGAGPAGLQLGYFFQRDGRDYAILERGEGAGTFFKQYPRHRMLISINKIYTGHDDPEVNLRWDWNSLLTEDGEKTFRDYSTEFFPQADALVDYLEDFAEETQQKVHYNADVVNIAKEDRLFHVTLADGRKFISRVLIVATGCHKPFVPEVEGIELAENYAEVSVDPSDFLGQRVLILGKGNSAFETADRLIAATSLTHMVSPDTVKMAWQTHFVGHLRAVNNNFLDTYQLKSQNALLDAKVERIRKVDDHYEVSFSYAHASGEEETMHYDRVIVCTGFQFDNSMFDESCRPELMHNDRFPSQTSRWESTNVPDLYFAGALMQARDFKKKQSAFIHGFRYNVRALNRMLVATYEGEPLNYTELPLEAEAIAEHMLNRINSDSALWQQTGFLGDLMVLDPDRCTVRYYNELPVDFMHDSDFGKSAHFFVLTMEFGQERIDAEQNVFAISRVHKDDASNADRSTAIHPILRGYKNEEKVSQHHVIEDLMAVWKEPVHRDPLVKHLRSELAPYSSDLHSALSQPKGLTSAPAQTR</sequence>
<dbReference type="Pfam" id="PF02687">
    <property type="entry name" value="FtsX"/>
    <property type="match status" value="1"/>
</dbReference>
<dbReference type="SUPFAM" id="SSF47336">
    <property type="entry name" value="ACP-like"/>
    <property type="match status" value="1"/>
</dbReference>
<evidence type="ECO:0000313" key="17">
    <source>
        <dbReference type="EMBL" id="CAL4759221.1"/>
    </source>
</evidence>
<keyword evidence="9 12" id="KW-1133">Transmembrane helix</keyword>
<dbReference type="InterPro" id="IPR020845">
    <property type="entry name" value="AMP-binding_CS"/>
</dbReference>
<dbReference type="Pfam" id="PF12704">
    <property type="entry name" value="MacB_PCD"/>
    <property type="match status" value="1"/>
</dbReference>
<feature type="transmembrane region" description="Helical" evidence="12">
    <location>
        <begin position="272"/>
        <end position="295"/>
    </location>
</feature>
<proteinExistence type="inferred from homology"/>
<dbReference type="Gene3D" id="3.30.300.30">
    <property type="match status" value="1"/>
</dbReference>